<reference evidence="4" key="1">
    <citation type="journal article" date="2022" name="Syst. Appl. Microbiol.">
        <title>Natronocalculus amylovorans gen. nov., sp. nov., and Natranaeroarchaeum aerophilus sp. nov., dominant culturable amylolytic natronoarchaea from hypersaline soda lakes in southwestern Siberia.</title>
        <authorList>
            <person name="Sorokin D.Y."/>
            <person name="Elcheninov A.G."/>
            <person name="Khizhniak T.V."/>
            <person name="Koenen M."/>
            <person name="Bale N.J."/>
            <person name="Damste J.S.S."/>
            <person name="Kublanov I.V."/>
        </authorList>
    </citation>
    <scope>NUCLEOTIDE SEQUENCE</scope>
    <source>
        <strain evidence="4">AArc-St2</strain>
    </source>
</reference>
<dbReference type="Pfam" id="PF07411">
    <property type="entry name" value="DUF1508"/>
    <property type="match status" value="1"/>
</dbReference>
<evidence type="ECO:0000259" key="2">
    <source>
        <dbReference type="Pfam" id="PF07411"/>
    </source>
</evidence>
<sequence>MDQEYESELTASREEIAAVLSGVVDGITAGSIRFGDADHSIVVEVPEELELEIELEIEDDELSLELELEWPHTEVEFDEGPAEPTGKSSVKDDDAPADTTEEPPVEDDEIPVDTTEESFIESSALPMPVKAADESQTLAGFEIFRDKGGEWRWRLRHRNGNIIAISGEGYTRKHNAQKGLRSVMQNAPGATVTEDKEN</sequence>
<evidence type="ECO:0000259" key="3">
    <source>
        <dbReference type="Pfam" id="PF20068"/>
    </source>
</evidence>
<proteinExistence type="predicted"/>
<feature type="region of interest" description="Disordered" evidence="1">
    <location>
        <begin position="179"/>
        <end position="198"/>
    </location>
</feature>
<dbReference type="InterPro" id="IPR010879">
    <property type="entry name" value="DUF1508"/>
</dbReference>
<organism evidence="4 5">
    <name type="scientific">Natronocalculus amylovorans</name>
    <dbReference type="NCBI Taxonomy" id="2917812"/>
    <lineage>
        <taxon>Archaea</taxon>
        <taxon>Methanobacteriati</taxon>
        <taxon>Methanobacteriota</taxon>
        <taxon>Stenosarchaea group</taxon>
        <taxon>Halobacteria</taxon>
        <taxon>Halobacteriales</taxon>
        <taxon>Haloferacaceae</taxon>
        <taxon>Natronocalculus</taxon>
    </lineage>
</organism>
<feature type="domain" description="DUF1508" evidence="2">
    <location>
        <begin position="146"/>
        <end position="194"/>
    </location>
</feature>
<dbReference type="Proteomes" id="UP001203207">
    <property type="component" value="Unassembled WGS sequence"/>
</dbReference>
<accession>A0AAE3FW35</accession>
<dbReference type="EMBL" id="JAKRVX010000001">
    <property type="protein sequence ID" value="MCL9816048.1"/>
    <property type="molecule type" value="Genomic_DNA"/>
</dbReference>
<dbReference type="SUPFAM" id="SSF160113">
    <property type="entry name" value="YegP-like"/>
    <property type="match status" value="1"/>
</dbReference>
<evidence type="ECO:0000313" key="4">
    <source>
        <dbReference type="EMBL" id="MCL9816048.1"/>
    </source>
</evidence>
<evidence type="ECO:0000313" key="5">
    <source>
        <dbReference type="Proteomes" id="UP001203207"/>
    </source>
</evidence>
<dbReference type="Pfam" id="PF20068">
    <property type="entry name" value="Amphi-Trp"/>
    <property type="match status" value="1"/>
</dbReference>
<reference evidence="4" key="2">
    <citation type="submission" date="2022-02" db="EMBL/GenBank/DDBJ databases">
        <authorList>
            <person name="Elcheninov A.G."/>
            <person name="Sorokin D.Y."/>
            <person name="Kublanov I.V."/>
        </authorList>
    </citation>
    <scope>NUCLEOTIDE SEQUENCE</scope>
    <source>
        <strain evidence="4">AArc-St2</strain>
    </source>
</reference>
<evidence type="ECO:0000256" key="1">
    <source>
        <dbReference type="SAM" id="MobiDB-lite"/>
    </source>
</evidence>
<dbReference type="InterPro" id="IPR036913">
    <property type="entry name" value="YegP-like_sf"/>
</dbReference>
<dbReference type="InterPro" id="IPR027598">
    <property type="entry name" value="Amphi-Trp_dom"/>
</dbReference>
<feature type="region of interest" description="Disordered" evidence="1">
    <location>
        <begin position="71"/>
        <end position="115"/>
    </location>
</feature>
<dbReference type="RefSeq" id="WP_250582978.1">
    <property type="nucleotide sequence ID" value="NZ_JAKRVX010000001.1"/>
</dbReference>
<keyword evidence="5" id="KW-1185">Reference proteome</keyword>
<feature type="compositionally biased region" description="Acidic residues" evidence="1">
    <location>
        <begin position="95"/>
        <end position="115"/>
    </location>
</feature>
<dbReference type="NCBIfam" id="TIGR04354">
    <property type="entry name" value="amphi-Trp"/>
    <property type="match status" value="1"/>
</dbReference>
<protein>
    <submittedName>
        <fullName evidence="4">YegP family protein</fullName>
    </submittedName>
</protein>
<dbReference type="AlphaFoldDB" id="A0AAE3FW35"/>
<feature type="domain" description="Amphi-Trp" evidence="3">
    <location>
        <begin position="4"/>
        <end position="77"/>
    </location>
</feature>
<comment type="caution">
    <text evidence="4">The sequence shown here is derived from an EMBL/GenBank/DDBJ whole genome shotgun (WGS) entry which is preliminary data.</text>
</comment>
<gene>
    <name evidence="4" type="ORF">AArcSt2_03740</name>
</gene>
<dbReference type="Gene3D" id="2.30.29.80">
    <property type="match status" value="1"/>
</dbReference>
<name>A0AAE3FW35_9EURY</name>